<geneLocation type="plasmid" evidence="7 8">
    <name>pQS-1</name>
</geneLocation>
<dbReference type="EMBL" id="CP127248">
    <property type="protein sequence ID" value="WIY27736.1"/>
    <property type="molecule type" value="Genomic_DNA"/>
</dbReference>
<comment type="subcellular location">
    <subcellularLocation>
        <location evidence="1">Membrane</location>
        <topology evidence="1">Multi-pass membrane protein</topology>
    </subcellularLocation>
</comment>
<keyword evidence="7" id="KW-0614">Plasmid</keyword>
<evidence type="ECO:0000256" key="1">
    <source>
        <dbReference type="ARBA" id="ARBA00004141"/>
    </source>
</evidence>
<feature type="transmembrane region" description="Helical" evidence="5">
    <location>
        <begin position="213"/>
        <end position="230"/>
    </location>
</feature>
<evidence type="ECO:0000256" key="5">
    <source>
        <dbReference type="SAM" id="Phobius"/>
    </source>
</evidence>
<feature type="transmembrane region" description="Helical" evidence="5">
    <location>
        <begin position="140"/>
        <end position="156"/>
    </location>
</feature>
<evidence type="ECO:0000313" key="7">
    <source>
        <dbReference type="EMBL" id="WIY27736.1"/>
    </source>
</evidence>
<feature type="transmembrane region" description="Helical" evidence="5">
    <location>
        <begin position="417"/>
        <end position="437"/>
    </location>
</feature>
<dbReference type="PANTHER" id="PTHR37422:SF13">
    <property type="entry name" value="LIPOPOLYSACCHARIDE BIOSYNTHESIS PROTEIN PA4999-RELATED"/>
    <property type="match status" value="1"/>
</dbReference>
<evidence type="ECO:0000313" key="8">
    <source>
        <dbReference type="Proteomes" id="UP001238334"/>
    </source>
</evidence>
<accession>A0A9Y2P3J7</accession>
<reference evidence="7 8" key="1">
    <citation type="submission" date="2023-06" db="EMBL/GenBank/DDBJ databases">
        <title>Parasedimentitalea psychrophila sp. nov., a psychrophilic bacterium isolated from deep-sea sediment.</title>
        <authorList>
            <person name="Li A."/>
        </authorList>
    </citation>
    <scope>NUCLEOTIDE SEQUENCE [LARGE SCALE GENOMIC DNA]</scope>
    <source>
        <strain evidence="7 8">QS115</strain>
        <plasmid evidence="7 8">pQS-1</plasmid>
    </source>
</reference>
<feature type="transmembrane region" description="Helical" evidence="5">
    <location>
        <begin position="168"/>
        <end position="193"/>
    </location>
</feature>
<feature type="transmembrane region" description="Helical" evidence="5">
    <location>
        <begin position="237"/>
        <end position="253"/>
    </location>
</feature>
<keyword evidence="2 5" id="KW-0812">Transmembrane</keyword>
<dbReference type="Proteomes" id="UP001238334">
    <property type="component" value="Plasmid pQS-1"/>
</dbReference>
<evidence type="ECO:0000256" key="3">
    <source>
        <dbReference type="ARBA" id="ARBA00022989"/>
    </source>
</evidence>
<evidence type="ECO:0000256" key="4">
    <source>
        <dbReference type="ARBA" id="ARBA00023136"/>
    </source>
</evidence>
<keyword evidence="8" id="KW-1185">Reference proteome</keyword>
<dbReference type="InterPro" id="IPR051533">
    <property type="entry name" value="WaaL-like"/>
</dbReference>
<organism evidence="7 8">
    <name type="scientific">Parasedimentitalea psychrophila</name>
    <dbReference type="NCBI Taxonomy" id="2997337"/>
    <lineage>
        <taxon>Bacteria</taxon>
        <taxon>Pseudomonadati</taxon>
        <taxon>Pseudomonadota</taxon>
        <taxon>Alphaproteobacteria</taxon>
        <taxon>Rhodobacterales</taxon>
        <taxon>Paracoccaceae</taxon>
        <taxon>Parasedimentitalea</taxon>
    </lineage>
</organism>
<dbReference type="GO" id="GO:0016874">
    <property type="term" value="F:ligase activity"/>
    <property type="evidence" value="ECO:0007669"/>
    <property type="project" value="UniProtKB-KW"/>
</dbReference>
<feature type="transmembrane region" description="Helical" evidence="5">
    <location>
        <begin position="282"/>
        <end position="299"/>
    </location>
</feature>
<dbReference type="InterPro" id="IPR007016">
    <property type="entry name" value="O-antigen_ligase-rel_domated"/>
</dbReference>
<proteinExistence type="predicted"/>
<gene>
    <name evidence="7" type="ORF">QPJ95_23460</name>
</gene>
<feature type="domain" description="O-antigen ligase-related" evidence="6">
    <location>
        <begin position="245"/>
        <end position="391"/>
    </location>
</feature>
<feature type="transmembrane region" description="Helical" evidence="5">
    <location>
        <begin position="384"/>
        <end position="405"/>
    </location>
</feature>
<evidence type="ECO:0000259" key="6">
    <source>
        <dbReference type="Pfam" id="PF04932"/>
    </source>
</evidence>
<name>A0A9Y2P3J7_9RHOB</name>
<dbReference type="GO" id="GO:0016020">
    <property type="term" value="C:membrane"/>
    <property type="evidence" value="ECO:0007669"/>
    <property type="project" value="UniProtKB-SubCell"/>
</dbReference>
<keyword evidence="4 5" id="KW-0472">Membrane</keyword>
<protein>
    <submittedName>
        <fullName evidence="7">O-antigen ligase family protein</fullName>
    </submittedName>
</protein>
<feature type="transmembrane region" description="Helical" evidence="5">
    <location>
        <begin position="36"/>
        <end position="64"/>
    </location>
</feature>
<keyword evidence="7" id="KW-0436">Ligase</keyword>
<sequence length="518" mass="55180">MTLWSRLKDAAKLVGIGLLAGAGALAIGDSSPMDLMALALFAMLCLVTLRNPLVGLSLLIIMIVSNLSSNLIQGFGAPSPAKLAAPGLAALLGVRYVLWGERPYIGWLSLWLLVGLLALKLFGATYAPDWQQTLSDTADFIKDAIIAMLALAFMGYRKGFETITTSAVLTIAAVCGLGFIQVIGFDLPGGFSLFSRFGEFNGRFAGPIEDENFFAVVVVFCVPLALFQLLGSQKLTAFLFWSLTTCLLLFGLLATQSRGGILALCVGLGILFLQLRARQKLAALAVFVAVIMVASAFVGEQAFERLATIGEMASSGGIDKSTEGRLASWSVAGEIFKAHPWLGVGAGNFNLLYQDFALELGLIFRGEGRSTHSLYLEVLTEQGLLGLMYFLLMIGFAAAGIVVAYRQARAAGDRRLASHMVAFGAGLAGYLAGMTLLHDAYPRFLWIVIVLGIESGRLVRLRLEAKSNGPSGSRAPFGADPLLLTGSMRIGSIRTGRMRTGRMKLGRMRTGSKGADGV</sequence>
<keyword evidence="3 5" id="KW-1133">Transmembrane helix</keyword>
<feature type="transmembrane region" description="Helical" evidence="5">
    <location>
        <begin position="104"/>
        <end position="128"/>
    </location>
</feature>
<dbReference type="KEGG" id="ppso:QPJ95_23460"/>
<evidence type="ECO:0000256" key="2">
    <source>
        <dbReference type="ARBA" id="ARBA00022692"/>
    </source>
</evidence>
<dbReference type="PANTHER" id="PTHR37422">
    <property type="entry name" value="TEICHURONIC ACID BIOSYNTHESIS PROTEIN TUAE"/>
    <property type="match status" value="1"/>
</dbReference>
<dbReference type="AlphaFoldDB" id="A0A9Y2P3J7"/>
<dbReference type="Pfam" id="PF04932">
    <property type="entry name" value="Wzy_C"/>
    <property type="match status" value="1"/>
</dbReference>
<feature type="transmembrane region" description="Helical" evidence="5">
    <location>
        <begin position="259"/>
        <end position="275"/>
    </location>
</feature>
<dbReference type="RefSeq" id="WP_270920740.1">
    <property type="nucleotide sequence ID" value="NZ_CP127248.1"/>
</dbReference>